<keyword evidence="3" id="KW-1185">Reference proteome</keyword>
<sequence>MKALAIALSILLLSISTFAQGQDQKKVLDKVMYVNQLFAQVHKNPSKHSIYLTTTECGHPVKVYKLVSKSNARVLFNRTWKIVKVGSYDGYMNGDYLSSTKPKCFQDKYPKFFDSLDLEITDMFYWGKLYDQYVTGQSRAN</sequence>
<dbReference type="KEGG" id="bmx:BMS_2738"/>
<proteinExistence type="predicted"/>
<evidence type="ECO:0000313" key="2">
    <source>
        <dbReference type="EMBL" id="CBW27515.1"/>
    </source>
</evidence>
<dbReference type="EMBL" id="FQ312005">
    <property type="protein sequence ID" value="CBW27515.1"/>
    <property type="molecule type" value="Genomic_DNA"/>
</dbReference>
<reference evidence="3" key="1">
    <citation type="journal article" date="2013" name="ISME J.">
        <title>A small predatory core genome in the divergent marine Bacteriovorax marinus SJ and the terrestrial Bdellovibrio bacteriovorus.</title>
        <authorList>
            <person name="Crossman L.C."/>
            <person name="Chen H."/>
            <person name="Cerdeno-Tarraga A.M."/>
            <person name="Brooks K."/>
            <person name="Quail M.A."/>
            <person name="Pineiro S.A."/>
            <person name="Hobley L."/>
            <person name="Sockett R.E."/>
            <person name="Bentley S.D."/>
            <person name="Parkhill J."/>
            <person name="Williams H.N."/>
            <person name="Stine O.C."/>
        </authorList>
    </citation>
    <scope>NUCLEOTIDE SEQUENCE [LARGE SCALE GENOMIC DNA]</scope>
    <source>
        <strain evidence="3">ATCC BAA-682 / DSM 15412 / SJ</strain>
    </source>
</reference>
<dbReference type="PATRIC" id="fig|862908.3.peg.2614"/>
<dbReference type="STRING" id="862908.BMS_2738"/>
<dbReference type="RefSeq" id="WP_014245290.1">
    <property type="nucleotide sequence ID" value="NC_016620.1"/>
</dbReference>
<dbReference type="HOGENOM" id="CLU_1822641_0_0_7"/>
<dbReference type="OrthoDB" id="5294565at2"/>
<feature type="chain" id="PRO_5003154696" evidence="1">
    <location>
        <begin position="20"/>
        <end position="141"/>
    </location>
</feature>
<protein>
    <submittedName>
        <fullName evidence="2">Exported protein</fullName>
    </submittedName>
</protein>
<accession>E1WXJ8</accession>
<gene>
    <name evidence="2" type="ordered locus">BMS_2738</name>
</gene>
<feature type="signal peptide" evidence="1">
    <location>
        <begin position="1"/>
        <end position="19"/>
    </location>
</feature>
<name>E1WXJ8_HALMS</name>
<evidence type="ECO:0000256" key="1">
    <source>
        <dbReference type="SAM" id="SignalP"/>
    </source>
</evidence>
<dbReference type="Proteomes" id="UP000008963">
    <property type="component" value="Chromosome"/>
</dbReference>
<dbReference type="AlphaFoldDB" id="E1WXJ8"/>
<organism evidence="2 3">
    <name type="scientific">Halobacteriovorax marinus (strain ATCC BAA-682 / DSM 15412 / SJ)</name>
    <name type="common">Bacteriovorax marinus</name>
    <dbReference type="NCBI Taxonomy" id="862908"/>
    <lineage>
        <taxon>Bacteria</taxon>
        <taxon>Pseudomonadati</taxon>
        <taxon>Bdellovibrionota</taxon>
        <taxon>Bacteriovoracia</taxon>
        <taxon>Bacteriovoracales</taxon>
        <taxon>Halobacteriovoraceae</taxon>
        <taxon>Halobacteriovorax</taxon>
    </lineage>
</organism>
<keyword evidence="1" id="KW-0732">Signal</keyword>
<evidence type="ECO:0000313" key="3">
    <source>
        <dbReference type="Proteomes" id="UP000008963"/>
    </source>
</evidence>